<reference evidence="2" key="1">
    <citation type="submission" date="2014-09" db="EMBL/GenBank/DDBJ databases">
        <authorList>
            <person name="Magalhaes I.L.F."/>
            <person name="Oliveira U."/>
            <person name="Santos F.R."/>
            <person name="Vidigal T.H.D.A."/>
            <person name="Brescovit A.D."/>
            <person name="Santos A.J."/>
        </authorList>
    </citation>
    <scope>NUCLEOTIDE SEQUENCE</scope>
    <source>
        <tissue evidence="2">Shoot tissue taken approximately 20 cm above the soil surface</tissue>
    </source>
</reference>
<evidence type="ECO:0000313" key="2">
    <source>
        <dbReference type="EMBL" id="JAD89857.1"/>
    </source>
</evidence>
<protein>
    <submittedName>
        <fullName evidence="2">Uncharacterized protein</fullName>
    </submittedName>
</protein>
<dbReference type="AlphaFoldDB" id="A0A0A9E1H9"/>
<dbReference type="EMBL" id="GBRH01208038">
    <property type="protein sequence ID" value="JAD89857.1"/>
    <property type="molecule type" value="Transcribed_RNA"/>
</dbReference>
<name>A0A0A9E1H9_ARUDO</name>
<feature type="compositionally biased region" description="Low complexity" evidence="1">
    <location>
        <begin position="103"/>
        <end position="113"/>
    </location>
</feature>
<evidence type="ECO:0000256" key="1">
    <source>
        <dbReference type="SAM" id="MobiDB-lite"/>
    </source>
</evidence>
<feature type="region of interest" description="Disordered" evidence="1">
    <location>
        <begin position="100"/>
        <end position="121"/>
    </location>
</feature>
<organism evidence="2">
    <name type="scientific">Arundo donax</name>
    <name type="common">Giant reed</name>
    <name type="synonym">Donax arundinaceus</name>
    <dbReference type="NCBI Taxonomy" id="35708"/>
    <lineage>
        <taxon>Eukaryota</taxon>
        <taxon>Viridiplantae</taxon>
        <taxon>Streptophyta</taxon>
        <taxon>Embryophyta</taxon>
        <taxon>Tracheophyta</taxon>
        <taxon>Spermatophyta</taxon>
        <taxon>Magnoliopsida</taxon>
        <taxon>Liliopsida</taxon>
        <taxon>Poales</taxon>
        <taxon>Poaceae</taxon>
        <taxon>PACMAD clade</taxon>
        <taxon>Arundinoideae</taxon>
        <taxon>Arundineae</taxon>
        <taxon>Arundo</taxon>
    </lineage>
</organism>
<proteinExistence type="predicted"/>
<sequence>MFPAELNSVPSRLFSAVCQAELLQLACSLAQLESFNVKLPASFKFNSFSRATSLDQRSLLENCSKEETRRAEDNFFGLTVLSVPLTPPLFLDATIWPRTVKDSSSNDPQSASSEVAAASIP</sequence>
<accession>A0A0A9E1H9</accession>
<reference evidence="2" key="2">
    <citation type="journal article" date="2015" name="Data Brief">
        <title>Shoot transcriptome of the giant reed, Arundo donax.</title>
        <authorList>
            <person name="Barrero R.A."/>
            <person name="Guerrero F.D."/>
            <person name="Moolhuijzen P."/>
            <person name="Goolsby J.A."/>
            <person name="Tidwell J."/>
            <person name="Bellgard S.E."/>
            <person name="Bellgard M.I."/>
        </authorList>
    </citation>
    <scope>NUCLEOTIDE SEQUENCE</scope>
    <source>
        <tissue evidence="2">Shoot tissue taken approximately 20 cm above the soil surface</tissue>
    </source>
</reference>